<dbReference type="PANTHER" id="PTHR34512:SF30">
    <property type="entry name" value="OUTER MEMBRANE PROTEIN ASSEMBLY FACTOR BAMB"/>
    <property type="match status" value="1"/>
</dbReference>
<dbReference type="HAMAP" id="MF_00923">
    <property type="entry name" value="OM_assembly_BamB"/>
    <property type="match status" value="1"/>
</dbReference>
<dbReference type="InterPro" id="IPR011047">
    <property type="entry name" value="Quinoprotein_ADH-like_sf"/>
</dbReference>
<dbReference type="Gene3D" id="2.130.10.10">
    <property type="entry name" value="YVTN repeat-like/Quinoprotein amine dehydrogenase"/>
    <property type="match status" value="1"/>
</dbReference>
<dbReference type="InterPro" id="IPR002372">
    <property type="entry name" value="PQQ_rpt_dom"/>
</dbReference>
<evidence type="ECO:0000256" key="1">
    <source>
        <dbReference type="ARBA" id="ARBA00022729"/>
    </source>
</evidence>
<comment type="caution">
    <text evidence="7">The sequence shown here is derived from an EMBL/GenBank/DDBJ whole genome shotgun (WGS) entry which is preliminary data.</text>
</comment>
<keyword evidence="2 4" id="KW-0472">Membrane</keyword>
<feature type="domain" description="Pyrrolo-quinoline quinone repeat" evidence="6">
    <location>
        <begin position="76"/>
        <end position="305"/>
    </location>
</feature>
<dbReference type="PROSITE" id="PS51257">
    <property type="entry name" value="PROKAR_LIPOPROTEIN"/>
    <property type="match status" value="1"/>
</dbReference>
<accession>A0ABX1PVQ3</accession>
<comment type="similarity">
    <text evidence="4">Belongs to the BamB family.</text>
</comment>
<dbReference type="RefSeq" id="WP_169255410.1">
    <property type="nucleotide sequence ID" value="NZ_WTVN01000008.1"/>
</dbReference>
<keyword evidence="3 4" id="KW-0998">Cell outer membrane</keyword>
<dbReference type="PANTHER" id="PTHR34512">
    <property type="entry name" value="CELL SURFACE PROTEIN"/>
    <property type="match status" value="1"/>
</dbReference>
<dbReference type="EMBL" id="WTVN01000008">
    <property type="protein sequence ID" value="NMG43504.1"/>
    <property type="molecule type" value="Genomic_DNA"/>
</dbReference>
<evidence type="ECO:0000259" key="6">
    <source>
        <dbReference type="Pfam" id="PF13360"/>
    </source>
</evidence>
<gene>
    <name evidence="4 7" type="primary">bamB</name>
    <name evidence="7" type="ORF">GPA22_07130</name>
</gene>
<comment type="subcellular location">
    <subcellularLocation>
        <location evidence="4">Cell outer membrane</location>
        <topology evidence="4">Lipid-anchor</topology>
    </subcellularLocation>
</comment>
<dbReference type="InterPro" id="IPR017687">
    <property type="entry name" value="BamB"/>
</dbReference>
<keyword evidence="1 4" id="KW-0732">Signal</keyword>
<keyword evidence="8" id="KW-1185">Reference proteome</keyword>
<evidence type="ECO:0000256" key="5">
    <source>
        <dbReference type="SAM" id="SignalP"/>
    </source>
</evidence>
<feature type="chain" id="PRO_5045224859" description="Outer membrane protein assembly factor BamB" evidence="5">
    <location>
        <begin position="28"/>
        <end position="380"/>
    </location>
</feature>
<feature type="signal peptide" evidence="5">
    <location>
        <begin position="1"/>
        <end position="27"/>
    </location>
</feature>
<evidence type="ECO:0000256" key="2">
    <source>
        <dbReference type="ARBA" id="ARBA00023136"/>
    </source>
</evidence>
<evidence type="ECO:0000256" key="4">
    <source>
        <dbReference type="HAMAP-Rule" id="MF_00923"/>
    </source>
</evidence>
<proteinExistence type="inferred from homology"/>
<dbReference type="Proteomes" id="UP000623795">
    <property type="component" value="Unassembled WGS sequence"/>
</dbReference>
<sequence length="380" mass="39457">MKRSITVLALAGSLALLAGCSSLNPFAESGPKPAKLADFKPSAELRPLWQARIGKSGAYVFQPAVVGEDVYAAALDGDVARFKDGKAAWKISVGKRLSAGVGSNGKLVVVATTGGEVVALDAANGAERWRAAVGAEVLAAPAVGDAIVVARTSDSRLIGLDATNGTRRWTFQRSTPPLSLRSFAGVTLEGPAAVAGYPGGKLVAVSLANGGQLWELTVATPKGATELERVADIAGTPVVGRKDLCAVSYQGRAACFDSTNGNALWSRDFSSSVGLDRDSRFVVITDDNDAVQALDGASGANVWKQDALPRRGLSRPLIVGDFVAVGDVEGYVHLLSRETGAFAARTRADSSGVAADPRRFGRDGLVVQTRDGGIYVYEAR</sequence>
<comment type="function">
    <text evidence="4">Part of the outer membrane protein assembly complex, which is involved in assembly and insertion of beta-barrel proteins into the outer membrane.</text>
</comment>
<evidence type="ECO:0000313" key="7">
    <source>
        <dbReference type="EMBL" id="NMG43504.1"/>
    </source>
</evidence>
<evidence type="ECO:0000313" key="8">
    <source>
        <dbReference type="Proteomes" id="UP000623795"/>
    </source>
</evidence>
<comment type="subunit">
    <text evidence="4">Part of the Bam complex.</text>
</comment>
<dbReference type="Pfam" id="PF13360">
    <property type="entry name" value="PQQ_2"/>
    <property type="match status" value="1"/>
</dbReference>
<name>A0ABX1PVQ3_9RHOO</name>
<dbReference type="NCBIfam" id="TIGR03300">
    <property type="entry name" value="assembly_YfgL"/>
    <property type="match status" value="1"/>
</dbReference>
<keyword evidence="4" id="KW-0564">Palmitate</keyword>
<organism evidence="7 8">
    <name type="scientific">Aromatoleum toluvorans</name>
    <dbReference type="NCBI Taxonomy" id="92002"/>
    <lineage>
        <taxon>Bacteria</taxon>
        <taxon>Pseudomonadati</taxon>
        <taxon>Pseudomonadota</taxon>
        <taxon>Betaproteobacteria</taxon>
        <taxon>Rhodocyclales</taxon>
        <taxon>Rhodocyclaceae</taxon>
        <taxon>Aromatoleum</taxon>
    </lineage>
</organism>
<dbReference type="InterPro" id="IPR015943">
    <property type="entry name" value="WD40/YVTN_repeat-like_dom_sf"/>
</dbReference>
<dbReference type="SUPFAM" id="SSF50998">
    <property type="entry name" value="Quinoprotein alcohol dehydrogenase-like"/>
    <property type="match status" value="1"/>
</dbReference>
<reference evidence="7 8" key="1">
    <citation type="submission" date="2019-12" db="EMBL/GenBank/DDBJ databases">
        <title>Comparative genomics gives insights into the taxonomy of the Azoarcus-Aromatoleum group and reveals separate origins of nif in the plant-associated Azoarcus and non-plant-associated Aromatoleum sub-groups.</title>
        <authorList>
            <person name="Lafos M."/>
            <person name="Maluk M."/>
            <person name="Batista M."/>
            <person name="Junghare M."/>
            <person name="Carmona M."/>
            <person name="Faoro H."/>
            <person name="Cruz L.M."/>
            <person name="Battistoni F."/>
            <person name="De Souza E."/>
            <person name="Pedrosa F."/>
            <person name="Chen W.-M."/>
            <person name="Poole P.S."/>
            <person name="Dixon R.A."/>
            <person name="James E.K."/>
        </authorList>
    </citation>
    <scope>NUCLEOTIDE SEQUENCE [LARGE SCALE GENOMIC DNA]</scope>
    <source>
        <strain evidence="7 8">Td21</strain>
    </source>
</reference>
<evidence type="ECO:0000256" key="3">
    <source>
        <dbReference type="ARBA" id="ARBA00023237"/>
    </source>
</evidence>
<dbReference type="SMART" id="SM00564">
    <property type="entry name" value="PQQ"/>
    <property type="match status" value="6"/>
</dbReference>
<protein>
    <recommendedName>
        <fullName evidence="4">Outer membrane protein assembly factor BamB</fullName>
    </recommendedName>
</protein>
<keyword evidence="4" id="KW-0449">Lipoprotein</keyword>
<dbReference type="InterPro" id="IPR018391">
    <property type="entry name" value="PQQ_b-propeller_rpt"/>
</dbReference>